<dbReference type="GO" id="GO:0009277">
    <property type="term" value="C:fungal-type cell wall"/>
    <property type="evidence" value="ECO:0007669"/>
    <property type="project" value="TreeGrafter"/>
</dbReference>
<organism evidence="13 14">
    <name type="scientific">Lachancea nothofagi CBS 11611</name>
    <dbReference type="NCBI Taxonomy" id="1266666"/>
    <lineage>
        <taxon>Eukaryota</taxon>
        <taxon>Fungi</taxon>
        <taxon>Dikarya</taxon>
        <taxon>Ascomycota</taxon>
        <taxon>Saccharomycotina</taxon>
        <taxon>Saccharomycetes</taxon>
        <taxon>Saccharomycetales</taxon>
        <taxon>Saccharomycetaceae</taxon>
        <taxon>Lachancea</taxon>
    </lineage>
</organism>
<dbReference type="Proteomes" id="UP000189911">
    <property type="component" value="Chromosome H"/>
</dbReference>
<feature type="signal peptide" evidence="12">
    <location>
        <begin position="1"/>
        <end position="19"/>
    </location>
</feature>
<keyword evidence="7" id="KW-0119">Carbohydrate metabolism</keyword>
<evidence type="ECO:0000256" key="12">
    <source>
        <dbReference type="SAM" id="SignalP"/>
    </source>
</evidence>
<evidence type="ECO:0000313" key="14">
    <source>
        <dbReference type="Proteomes" id="UP000189911"/>
    </source>
</evidence>
<keyword evidence="14" id="KW-1185">Reference proteome</keyword>
<evidence type="ECO:0000256" key="9">
    <source>
        <dbReference type="ARBA" id="ARBA00023316"/>
    </source>
</evidence>
<comment type="similarity">
    <text evidence="2">Belongs to the SUN family.</text>
</comment>
<dbReference type="AlphaFoldDB" id="A0A1G4KLT2"/>
<gene>
    <name evidence="13" type="ORF">LANO_0H07690G</name>
</gene>
<feature type="chain" id="PRO_5009236583" evidence="12">
    <location>
        <begin position="20"/>
        <end position="471"/>
    </location>
</feature>
<keyword evidence="4" id="KW-0964">Secreted</keyword>
<sequence>MKVSAVLALSVAGSTLVQALPHVHKRANTQEAPCSTAHAHRAGKRAVAVEYVYQTVTVDGQGQTMSFPTTTLTGSTTAAASSASSSAAETSSVASTTSSAVASSASPSSVVSTASSSSAVQTSSSSASSSSAFSSSSAPSSSATSSSATSSSATSSPAPSSSAASSSAASSSAASSSAASSSSSTSSATSSKSASSGGINGDLSAFSAPSEGFQDGTIACSDFPSGQGVISLDWLGFGGWSGVENSDGSTGGDCKEGAYCSYACQSGMSKTQWPSTQPASGVSIGGLLCKNGFLYRSNTNTQYLCEWGMDMADVVSELDQDVAICRTDYPGTENMVIPTYVQSGSTMPLTVVDEDTYYQWKGMKTSAQFYVNNAGVSLEDGCVWGTSGSGVGNWAPLNFGGGYTDGIAYLALIPNPNNYQALNYNVKIVAADSNSVVLGDCKYENGKYNNGGSDGCTVSVTKGKANFVLYN</sequence>
<name>A0A1G4KLT2_9SACH</name>
<evidence type="ECO:0000256" key="2">
    <source>
        <dbReference type="ARBA" id="ARBA00010579"/>
    </source>
</evidence>
<evidence type="ECO:0000256" key="7">
    <source>
        <dbReference type="ARBA" id="ARBA00023277"/>
    </source>
</evidence>
<evidence type="ECO:0000256" key="6">
    <source>
        <dbReference type="ARBA" id="ARBA00022801"/>
    </source>
</evidence>
<keyword evidence="6" id="KW-0378">Hydrolase</keyword>
<keyword evidence="10" id="KW-0624">Polysaccharide degradation</keyword>
<feature type="region of interest" description="Disordered" evidence="11">
    <location>
        <begin position="120"/>
        <end position="197"/>
    </location>
</feature>
<dbReference type="GO" id="GO:0031505">
    <property type="term" value="P:fungal-type cell wall organization"/>
    <property type="evidence" value="ECO:0007669"/>
    <property type="project" value="TreeGrafter"/>
</dbReference>
<dbReference type="PANTHER" id="PTHR31316:SF0">
    <property type="entry name" value="SECRETED BETA-GLUCOSIDASE SIM1-RELATED"/>
    <property type="match status" value="1"/>
</dbReference>
<dbReference type="InterPro" id="IPR005556">
    <property type="entry name" value="SUN"/>
</dbReference>
<dbReference type="InterPro" id="IPR051526">
    <property type="entry name" value="Beta-Glucosidase_SUN"/>
</dbReference>
<keyword evidence="3" id="KW-0134">Cell wall</keyword>
<dbReference type="GO" id="GO:0000272">
    <property type="term" value="P:polysaccharide catabolic process"/>
    <property type="evidence" value="ECO:0007669"/>
    <property type="project" value="UniProtKB-KW"/>
</dbReference>
<evidence type="ECO:0000256" key="10">
    <source>
        <dbReference type="ARBA" id="ARBA00023326"/>
    </source>
</evidence>
<reference evidence="14" key="1">
    <citation type="submission" date="2016-03" db="EMBL/GenBank/DDBJ databases">
        <authorList>
            <person name="Devillers Hugo."/>
        </authorList>
    </citation>
    <scope>NUCLEOTIDE SEQUENCE [LARGE SCALE GENOMIC DNA]</scope>
</reference>
<evidence type="ECO:0000256" key="4">
    <source>
        <dbReference type="ARBA" id="ARBA00022525"/>
    </source>
</evidence>
<proteinExistence type="inferred from homology"/>
<keyword evidence="9" id="KW-0961">Cell wall biogenesis/degradation</keyword>
<evidence type="ECO:0000256" key="5">
    <source>
        <dbReference type="ARBA" id="ARBA00022729"/>
    </source>
</evidence>
<evidence type="ECO:0000256" key="3">
    <source>
        <dbReference type="ARBA" id="ARBA00022512"/>
    </source>
</evidence>
<keyword evidence="5 12" id="KW-0732">Signal</keyword>
<evidence type="ECO:0000313" key="13">
    <source>
        <dbReference type="EMBL" id="SCV05447.1"/>
    </source>
</evidence>
<protein>
    <submittedName>
        <fullName evidence="13">LANO_0H07690g1_1</fullName>
    </submittedName>
</protein>
<dbReference type="GO" id="GO:0016798">
    <property type="term" value="F:hydrolase activity, acting on glycosyl bonds"/>
    <property type="evidence" value="ECO:0007669"/>
    <property type="project" value="UniProtKB-KW"/>
</dbReference>
<dbReference type="OrthoDB" id="5339822at2759"/>
<evidence type="ECO:0000256" key="8">
    <source>
        <dbReference type="ARBA" id="ARBA00023295"/>
    </source>
</evidence>
<comment type="subcellular location">
    <subcellularLocation>
        <location evidence="1">Secreted</location>
        <location evidence="1">Cell wall</location>
    </subcellularLocation>
</comment>
<evidence type="ECO:0000256" key="1">
    <source>
        <dbReference type="ARBA" id="ARBA00004191"/>
    </source>
</evidence>
<dbReference type="EMBL" id="LT598447">
    <property type="protein sequence ID" value="SCV05447.1"/>
    <property type="molecule type" value="Genomic_DNA"/>
</dbReference>
<feature type="compositionally biased region" description="Low complexity" evidence="11">
    <location>
        <begin position="120"/>
        <end position="196"/>
    </location>
</feature>
<dbReference type="GO" id="GO:0009986">
    <property type="term" value="C:cell surface"/>
    <property type="evidence" value="ECO:0007669"/>
    <property type="project" value="TreeGrafter"/>
</dbReference>
<evidence type="ECO:0000256" key="11">
    <source>
        <dbReference type="SAM" id="MobiDB-lite"/>
    </source>
</evidence>
<dbReference type="PANTHER" id="PTHR31316">
    <property type="entry name" value="BETA-GLUCOSIDASE-LIKE PROTEIN NCA3, MITOCHONDRIAL-RELATED"/>
    <property type="match status" value="1"/>
</dbReference>
<dbReference type="Pfam" id="PF03856">
    <property type="entry name" value="SUN"/>
    <property type="match status" value="1"/>
</dbReference>
<keyword evidence="8" id="KW-0326">Glycosidase</keyword>
<accession>A0A1G4KLT2</accession>